<keyword evidence="6" id="KW-0227">DNA damage</keyword>
<sequence>MLGIIAQSPLSVSFCLQSRVPSKPIPSTRCLQRSLARFTTQASDSGLRYRFPRKTEPPVKLGSPPTLSPHRQLTQRSISPQIYREQYSAWRELSSVQSHKDGRRGLQRNSLLRVVSWNIDFASPGPTERVATAMEYLQTTFGDDPGQLAIVLQEVCQRSVQQILQTRWVQQNFIIAGHEPPRTFQAGIPRPARYFTLVMTPKSLRLESSFRMPLPSEMGRDALFVDVQLCPTNQRPNSEMKDVLRLCTTHLESLEEGTSLRTRQLELISQKLN</sequence>
<keyword evidence="10" id="KW-0539">Nucleus</keyword>
<evidence type="ECO:0000313" key="13">
    <source>
        <dbReference type="Proteomes" id="UP000800200"/>
    </source>
</evidence>
<keyword evidence="5" id="KW-0479">Metal-binding</keyword>
<dbReference type="GO" id="GO:0070260">
    <property type="term" value="F:5'-tyrosyl-DNA phosphodiesterase activity"/>
    <property type="evidence" value="ECO:0007669"/>
    <property type="project" value="TreeGrafter"/>
</dbReference>
<dbReference type="InterPro" id="IPR036691">
    <property type="entry name" value="Endo/exonu/phosph_ase_sf"/>
</dbReference>
<reference evidence="12" key="1">
    <citation type="journal article" date="2020" name="Stud. Mycol.">
        <title>101 Dothideomycetes genomes: a test case for predicting lifestyles and emergence of pathogens.</title>
        <authorList>
            <person name="Haridas S."/>
            <person name="Albert R."/>
            <person name="Binder M."/>
            <person name="Bloem J."/>
            <person name="Labutti K."/>
            <person name="Salamov A."/>
            <person name="Andreopoulos B."/>
            <person name="Baker S."/>
            <person name="Barry K."/>
            <person name="Bills G."/>
            <person name="Bluhm B."/>
            <person name="Cannon C."/>
            <person name="Castanera R."/>
            <person name="Culley D."/>
            <person name="Daum C."/>
            <person name="Ezra D."/>
            <person name="Gonzalez J."/>
            <person name="Henrissat B."/>
            <person name="Kuo A."/>
            <person name="Liang C."/>
            <person name="Lipzen A."/>
            <person name="Lutzoni F."/>
            <person name="Magnuson J."/>
            <person name="Mondo S."/>
            <person name="Nolan M."/>
            <person name="Ohm R."/>
            <person name="Pangilinan J."/>
            <person name="Park H.-J."/>
            <person name="Ramirez L."/>
            <person name="Alfaro M."/>
            <person name="Sun H."/>
            <person name="Tritt A."/>
            <person name="Yoshinaga Y."/>
            <person name="Zwiers L.-H."/>
            <person name="Turgeon B."/>
            <person name="Goodwin S."/>
            <person name="Spatafora J."/>
            <person name="Crous P."/>
            <person name="Grigoriev I."/>
        </authorList>
    </citation>
    <scope>NUCLEOTIDE SEQUENCE</scope>
    <source>
        <strain evidence="12">CBS 207.26</strain>
    </source>
</reference>
<evidence type="ECO:0000256" key="7">
    <source>
        <dbReference type="ARBA" id="ARBA00022801"/>
    </source>
</evidence>
<dbReference type="GO" id="GO:0003697">
    <property type="term" value="F:single-stranded DNA binding"/>
    <property type="evidence" value="ECO:0007669"/>
    <property type="project" value="TreeGrafter"/>
</dbReference>
<accession>A0A6A6DD00</accession>
<comment type="cofactor">
    <cofactor evidence="2">
        <name>Mg(2+)</name>
        <dbReference type="ChEBI" id="CHEBI:18420"/>
    </cofactor>
</comment>
<name>A0A6A6DD00_9PEZI</name>
<keyword evidence="7" id="KW-0378">Hydrolase</keyword>
<evidence type="ECO:0000256" key="2">
    <source>
        <dbReference type="ARBA" id="ARBA00001946"/>
    </source>
</evidence>
<dbReference type="SUPFAM" id="SSF56219">
    <property type="entry name" value="DNase I-like"/>
    <property type="match status" value="1"/>
</dbReference>
<dbReference type="Proteomes" id="UP000800200">
    <property type="component" value="Unassembled WGS sequence"/>
</dbReference>
<evidence type="ECO:0000256" key="5">
    <source>
        <dbReference type="ARBA" id="ARBA00022723"/>
    </source>
</evidence>
<dbReference type="OrthoDB" id="9975959at2759"/>
<keyword evidence="4" id="KW-0540">Nuclease</keyword>
<dbReference type="GO" id="GO:0004518">
    <property type="term" value="F:nuclease activity"/>
    <property type="evidence" value="ECO:0007669"/>
    <property type="project" value="UniProtKB-KW"/>
</dbReference>
<comment type="cofactor">
    <cofactor evidence="1">
        <name>Mn(2+)</name>
        <dbReference type="ChEBI" id="CHEBI:29035"/>
    </cofactor>
</comment>
<evidence type="ECO:0000313" key="12">
    <source>
        <dbReference type="EMBL" id="KAF2177317.1"/>
    </source>
</evidence>
<dbReference type="InterPro" id="IPR051547">
    <property type="entry name" value="TDP2-like"/>
</dbReference>
<dbReference type="GO" id="GO:0005737">
    <property type="term" value="C:cytoplasm"/>
    <property type="evidence" value="ECO:0007669"/>
    <property type="project" value="TreeGrafter"/>
</dbReference>
<dbReference type="GO" id="GO:0046872">
    <property type="term" value="F:metal ion binding"/>
    <property type="evidence" value="ECO:0007669"/>
    <property type="project" value="UniProtKB-KW"/>
</dbReference>
<evidence type="ECO:0008006" key="14">
    <source>
        <dbReference type="Google" id="ProtNLM"/>
    </source>
</evidence>
<evidence type="ECO:0000256" key="9">
    <source>
        <dbReference type="ARBA" id="ARBA00023204"/>
    </source>
</evidence>
<keyword evidence="9" id="KW-0234">DNA repair</keyword>
<keyword evidence="8" id="KW-0460">Magnesium</keyword>
<proteinExistence type="predicted"/>
<dbReference type="PANTHER" id="PTHR15822:SF4">
    <property type="entry name" value="TYROSYL-DNA PHOSPHODIESTERASE 2"/>
    <property type="match status" value="1"/>
</dbReference>
<keyword evidence="13" id="KW-1185">Reference proteome</keyword>
<evidence type="ECO:0000256" key="1">
    <source>
        <dbReference type="ARBA" id="ARBA00001936"/>
    </source>
</evidence>
<gene>
    <name evidence="12" type="ORF">K469DRAFT_697326</name>
</gene>
<organism evidence="12 13">
    <name type="scientific">Zopfia rhizophila CBS 207.26</name>
    <dbReference type="NCBI Taxonomy" id="1314779"/>
    <lineage>
        <taxon>Eukaryota</taxon>
        <taxon>Fungi</taxon>
        <taxon>Dikarya</taxon>
        <taxon>Ascomycota</taxon>
        <taxon>Pezizomycotina</taxon>
        <taxon>Dothideomycetes</taxon>
        <taxon>Dothideomycetes incertae sedis</taxon>
        <taxon>Zopfiaceae</taxon>
        <taxon>Zopfia</taxon>
    </lineage>
</organism>
<dbReference type="GO" id="GO:0006302">
    <property type="term" value="P:double-strand break repair"/>
    <property type="evidence" value="ECO:0007669"/>
    <property type="project" value="TreeGrafter"/>
</dbReference>
<dbReference type="AlphaFoldDB" id="A0A6A6DD00"/>
<dbReference type="PANTHER" id="PTHR15822">
    <property type="entry name" value="TRAF AND TNF RECEPTOR-ASSOCIATED PROTEIN"/>
    <property type="match status" value="1"/>
</dbReference>
<dbReference type="GO" id="GO:0005634">
    <property type="term" value="C:nucleus"/>
    <property type="evidence" value="ECO:0007669"/>
    <property type="project" value="UniProtKB-SubCell"/>
</dbReference>
<evidence type="ECO:0000256" key="10">
    <source>
        <dbReference type="ARBA" id="ARBA00023242"/>
    </source>
</evidence>
<dbReference type="Gene3D" id="3.60.10.10">
    <property type="entry name" value="Endonuclease/exonuclease/phosphatase"/>
    <property type="match status" value="1"/>
</dbReference>
<dbReference type="EMBL" id="ML994690">
    <property type="protein sequence ID" value="KAF2177317.1"/>
    <property type="molecule type" value="Genomic_DNA"/>
</dbReference>
<evidence type="ECO:0000256" key="3">
    <source>
        <dbReference type="ARBA" id="ARBA00004123"/>
    </source>
</evidence>
<evidence type="ECO:0000256" key="11">
    <source>
        <dbReference type="SAM" id="MobiDB-lite"/>
    </source>
</evidence>
<comment type="subcellular location">
    <subcellularLocation>
        <location evidence="3">Nucleus</location>
    </subcellularLocation>
</comment>
<protein>
    <recommendedName>
        <fullName evidence="14">Endonuclease/exonuclease/phosphatase domain-containing protein</fullName>
    </recommendedName>
</protein>
<feature type="region of interest" description="Disordered" evidence="11">
    <location>
        <begin position="50"/>
        <end position="72"/>
    </location>
</feature>
<evidence type="ECO:0000256" key="8">
    <source>
        <dbReference type="ARBA" id="ARBA00022842"/>
    </source>
</evidence>
<evidence type="ECO:0000256" key="4">
    <source>
        <dbReference type="ARBA" id="ARBA00022722"/>
    </source>
</evidence>
<evidence type="ECO:0000256" key="6">
    <source>
        <dbReference type="ARBA" id="ARBA00022763"/>
    </source>
</evidence>